<protein>
    <submittedName>
        <fullName evidence="1">Uncharacterized protein</fullName>
    </submittedName>
</protein>
<dbReference type="AlphaFoldDB" id="E9RJ60"/>
<dbReference type="RefSeq" id="WP_013603257.1">
    <property type="nucleotide sequence ID" value="NC_015148.1"/>
</dbReference>
<evidence type="ECO:0000313" key="1">
    <source>
        <dbReference type="EMBL" id="BAJ76975.1"/>
    </source>
</evidence>
<proteinExistence type="predicted"/>
<keyword evidence="1" id="KW-0614">Plasmid</keyword>
<dbReference type="EMBL" id="AB615352">
    <property type="protein sequence ID" value="BAJ76975.1"/>
    <property type="molecule type" value="Genomic_DNA"/>
</dbReference>
<reference evidence="1" key="1">
    <citation type="journal article" date="2006" name="Biosci. Biotechnol. Biochem.">
        <title>Conjugational transfer kinetics of pLS20 between Bacillus subtilis in liquid medium.</title>
        <authorList>
            <person name="Itaya M."/>
            <person name="Sakaya N."/>
            <person name="Matsunaga S."/>
            <person name="Fujita K."/>
            <person name="Kaneko S."/>
        </authorList>
    </citation>
    <scope>NUCLEOTIDE SEQUENCE</scope>
    <source>
        <strain evidence="1">IFO 3335</strain>
        <plasmid evidence="1">pLS20</plasmid>
    </source>
</reference>
<reference evidence="1" key="2">
    <citation type="submission" date="2011-02" db="EMBL/GenBank/DDBJ databases">
        <title>Host Range of a conjugational plasmid pLS20 originated from Bacillus subtilis (natto).</title>
        <authorList>
            <person name="Itaya M."/>
        </authorList>
    </citation>
    <scope>NUCLEOTIDE SEQUENCE</scope>
    <source>
        <strain evidence="1">IFO 3335</strain>
        <plasmid evidence="1">pLS20</plasmid>
    </source>
</reference>
<organism evidence="1">
    <name type="scientific">Bacillus subtilis subsp. natto</name>
    <dbReference type="NCBI Taxonomy" id="86029"/>
    <lineage>
        <taxon>Bacteria</taxon>
        <taxon>Bacillati</taxon>
        <taxon>Bacillota</taxon>
        <taxon>Bacilli</taxon>
        <taxon>Bacillales</taxon>
        <taxon>Bacillaceae</taxon>
        <taxon>Bacillus</taxon>
    </lineage>
</organism>
<geneLocation type="plasmid" evidence="1">
    <name>pLS20</name>
</geneLocation>
<name>E9RJ60_BACNA</name>
<sequence length="79" mass="9391">MQFGLRKNKKVLKKEDKMIIVKIDFGDYQLNVYLEGDYQKEQKRLGDAFEEAMYKKAIAQTKKDGWALPPLKRFFEVTE</sequence>
<accession>E9RJ60</accession>